<evidence type="ECO:0000256" key="2">
    <source>
        <dbReference type="SAM" id="MobiDB-lite"/>
    </source>
</evidence>
<comment type="similarity">
    <text evidence="1">Belongs to the FAM53 family.</text>
</comment>
<dbReference type="EnsemblMetazoa" id="BGLB039531-RD">
    <property type="protein sequence ID" value="BGLB039531-PD"/>
    <property type="gene ID" value="BGLB039531"/>
</dbReference>
<proteinExistence type="inferred from homology"/>
<dbReference type="GO" id="GO:0006606">
    <property type="term" value="P:protein import into nucleus"/>
    <property type="evidence" value="ECO:0007669"/>
    <property type="project" value="TreeGrafter"/>
</dbReference>
<dbReference type="EnsemblMetazoa" id="BGLB039531-RB">
    <property type="protein sequence ID" value="BGLB039531-PB"/>
    <property type="gene ID" value="BGLB039531"/>
</dbReference>
<gene>
    <name evidence="3" type="primary">106079109</name>
</gene>
<reference evidence="3" key="1">
    <citation type="submission" date="2020-05" db="UniProtKB">
        <authorList>
            <consortium name="EnsemblMetazoa"/>
        </authorList>
    </citation>
    <scope>IDENTIFICATION</scope>
    <source>
        <strain evidence="3">BB02</strain>
    </source>
</reference>
<evidence type="ECO:0000313" key="4">
    <source>
        <dbReference type="Proteomes" id="UP000076420"/>
    </source>
</evidence>
<dbReference type="PANTHER" id="PTHR28567:SF3">
    <property type="entry name" value="PROTEIN FAM53A-LIKE ISOFORM X1"/>
    <property type="match status" value="1"/>
</dbReference>
<sequence length="457" mass="50125">MLAHNGLALITEKLQNQRLEESSQSTNISCSSKSPQESTAKAPCQSEPNKLAIKGTNVWALSLESERLSRHEFSSPDSKTGLRAPDKIQTSNICRHKKFPTSGQICDIAPGTPSAPPKKKHCRSLSVPADGLVVYPTTSKESSKIWKPIAVIPRSNNNFPEKDRNSLPVFSSEAGTWLPTKSSGFKLVPVVSSPPSVDSGHYTTSDLQTPPGSPVPRPASATSECSFSSHGSAWHDYSPIRNRVRVLENRSLSCEDQISGSSTISIPCAHGRSDISSRCRSNSHYGSISCNSSGIPRCHSQPCVLHHRRCGKKRRRDCDRPTLNFNKMTETAYPMYPDSHSYSELWCSGDKQFDNISRMDFILNTIASSPLDSELPIITKDSVDTELTQAASLALPLTPPDHSSPTLLQRFSAGVGEEDEEDEDEDTSNCDCHDSRVEDGVGLFQMNDLDLEQIENH</sequence>
<dbReference type="GO" id="GO:0005634">
    <property type="term" value="C:nucleus"/>
    <property type="evidence" value="ECO:0007669"/>
    <property type="project" value="TreeGrafter"/>
</dbReference>
<organism evidence="3 4">
    <name type="scientific">Biomphalaria glabrata</name>
    <name type="common">Bloodfluke planorb</name>
    <name type="synonym">Freshwater snail</name>
    <dbReference type="NCBI Taxonomy" id="6526"/>
    <lineage>
        <taxon>Eukaryota</taxon>
        <taxon>Metazoa</taxon>
        <taxon>Spiralia</taxon>
        <taxon>Lophotrochozoa</taxon>
        <taxon>Mollusca</taxon>
        <taxon>Gastropoda</taxon>
        <taxon>Heterobranchia</taxon>
        <taxon>Euthyneura</taxon>
        <taxon>Panpulmonata</taxon>
        <taxon>Hygrophila</taxon>
        <taxon>Lymnaeoidea</taxon>
        <taxon>Planorbidae</taxon>
        <taxon>Biomphalaria</taxon>
    </lineage>
</organism>
<feature type="compositionally biased region" description="Acidic residues" evidence="2">
    <location>
        <begin position="416"/>
        <end position="428"/>
    </location>
</feature>
<dbReference type="VEuPathDB" id="VectorBase:BGLB039531"/>
<name>A0A2C9M7R4_BIOGL</name>
<dbReference type="EnsemblMetazoa" id="BGLB039531-RC">
    <property type="protein sequence ID" value="BGLB039531-PC"/>
    <property type="gene ID" value="BGLB039531"/>
</dbReference>
<dbReference type="VEuPathDB" id="VectorBase:BGLAX_050119"/>
<dbReference type="KEGG" id="bgt:106079109"/>
<feature type="region of interest" description="Disordered" evidence="2">
    <location>
        <begin position="196"/>
        <end position="222"/>
    </location>
</feature>
<evidence type="ECO:0000313" key="3">
    <source>
        <dbReference type="EnsemblMetazoa" id="BGLB039531-PA"/>
    </source>
</evidence>
<dbReference type="InterPro" id="IPR029356">
    <property type="entry name" value="FAM53"/>
</dbReference>
<dbReference type="STRING" id="6526.A0A2C9M7R4"/>
<dbReference type="EnsemblMetazoa" id="BGLB039531-RA">
    <property type="protein sequence ID" value="BGLB039531-PA"/>
    <property type="gene ID" value="BGLB039531"/>
</dbReference>
<dbReference type="Proteomes" id="UP000076420">
    <property type="component" value="Unassembled WGS sequence"/>
</dbReference>
<dbReference type="PANTHER" id="PTHR28567">
    <property type="entry name" value="PROTEIN FAM53A-LIKE ISOFORM X1"/>
    <property type="match status" value="1"/>
</dbReference>
<feature type="region of interest" description="Disordered" evidence="2">
    <location>
        <begin position="413"/>
        <end position="434"/>
    </location>
</feature>
<dbReference type="EnsemblMetazoa" id="BGLB039531-RE">
    <property type="protein sequence ID" value="BGLB039531-PE"/>
    <property type="gene ID" value="BGLB039531"/>
</dbReference>
<protein>
    <submittedName>
        <fullName evidence="3">Uncharacterized protein</fullName>
    </submittedName>
</protein>
<feature type="compositionally biased region" description="Polar residues" evidence="2">
    <location>
        <begin position="16"/>
        <end position="39"/>
    </location>
</feature>
<dbReference type="AlphaFoldDB" id="A0A2C9M7R4"/>
<dbReference type="Pfam" id="PF15242">
    <property type="entry name" value="FAM53"/>
    <property type="match status" value="1"/>
</dbReference>
<dbReference type="OrthoDB" id="10026856at2759"/>
<feature type="compositionally biased region" description="Polar residues" evidence="2">
    <location>
        <begin position="201"/>
        <end position="210"/>
    </location>
</feature>
<feature type="region of interest" description="Disordered" evidence="2">
    <location>
        <begin position="16"/>
        <end position="47"/>
    </location>
</feature>
<accession>A0A2C9M7R4</accession>
<evidence type="ECO:0000256" key="1">
    <source>
        <dbReference type="ARBA" id="ARBA00010984"/>
    </source>
</evidence>